<evidence type="ECO:0000313" key="2">
    <source>
        <dbReference type="EMBL" id="KZR97824.1"/>
    </source>
</evidence>
<evidence type="ECO:0000313" key="3">
    <source>
        <dbReference type="Proteomes" id="UP000076858"/>
    </source>
</evidence>
<feature type="chain" id="PRO_5012023253" description="Secreted protein" evidence="1">
    <location>
        <begin position="16"/>
        <end position="76"/>
    </location>
</feature>
<comment type="caution">
    <text evidence="2">The sequence shown here is derived from an EMBL/GenBank/DDBJ whole genome shotgun (WGS) entry which is preliminary data.</text>
</comment>
<keyword evidence="1" id="KW-0732">Signal</keyword>
<proteinExistence type="predicted"/>
<reference evidence="2 3" key="1">
    <citation type="submission" date="2016-03" db="EMBL/GenBank/DDBJ databases">
        <title>EvidentialGene: Evidence-directed Construction of Genes on Genomes.</title>
        <authorList>
            <person name="Gilbert D.G."/>
            <person name="Choi J.-H."/>
            <person name="Mockaitis K."/>
            <person name="Colbourne J."/>
            <person name="Pfrender M."/>
        </authorList>
    </citation>
    <scope>NUCLEOTIDE SEQUENCE [LARGE SCALE GENOMIC DNA]</scope>
    <source>
        <strain evidence="2 3">Xinb3</strain>
        <tissue evidence="2">Complete organism</tissue>
    </source>
</reference>
<evidence type="ECO:0000256" key="1">
    <source>
        <dbReference type="SAM" id="SignalP"/>
    </source>
</evidence>
<sequence length="76" mass="8474">MLLTWSFTCSFSALPMPVPCPSLLTCPLFPPCPRISPCRGSHPARRSTPARRFPQSVLLPALSAEIRKKKVEPSRR</sequence>
<protein>
    <recommendedName>
        <fullName evidence="4">Secreted protein</fullName>
    </recommendedName>
</protein>
<gene>
    <name evidence="2" type="ORF">APZ42_007085</name>
</gene>
<dbReference type="AlphaFoldDB" id="A0A162D2H0"/>
<dbReference type="Proteomes" id="UP000076858">
    <property type="component" value="Unassembled WGS sequence"/>
</dbReference>
<accession>A0A162D2H0</accession>
<feature type="signal peptide" evidence="1">
    <location>
        <begin position="1"/>
        <end position="15"/>
    </location>
</feature>
<dbReference type="EMBL" id="LRGB01019919">
    <property type="protein sequence ID" value="KZR97824.1"/>
    <property type="molecule type" value="Genomic_DNA"/>
</dbReference>
<evidence type="ECO:0008006" key="4">
    <source>
        <dbReference type="Google" id="ProtNLM"/>
    </source>
</evidence>
<name>A0A162D2H0_9CRUS</name>
<keyword evidence="3" id="KW-1185">Reference proteome</keyword>
<organism evidence="2 3">
    <name type="scientific">Daphnia magna</name>
    <dbReference type="NCBI Taxonomy" id="35525"/>
    <lineage>
        <taxon>Eukaryota</taxon>
        <taxon>Metazoa</taxon>
        <taxon>Ecdysozoa</taxon>
        <taxon>Arthropoda</taxon>
        <taxon>Crustacea</taxon>
        <taxon>Branchiopoda</taxon>
        <taxon>Diplostraca</taxon>
        <taxon>Cladocera</taxon>
        <taxon>Anomopoda</taxon>
        <taxon>Daphniidae</taxon>
        <taxon>Daphnia</taxon>
    </lineage>
</organism>